<sequence>MLAVVLTALYLVNVQYQSRQLFFELDQARGRTHKLDIENQRLEIEKRTLATSARIERLARSRLQMRSANPSITTYVTDTRSAAVPAVAPAATIKPSGSGAAP</sequence>
<evidence type="ECO:0000313" key="8">
    <source>
        <dbReference type="EMBL" id="OIQ65259.1"/>
    </source>
</evidence>
<evidence type="ECO:0000256" key="4">
    <source>
        <dbReference type="ARBA" id="ARBA00022692"/>
    </source>
</evidence>
<dbReference type="InterPro" id="IPR011922">
    <property type="entry name" value="Cell_div_FtsL"/>
</dbReference>
<dbReference type="PANTHER" id="PTHR37479">
    <property type="entry name" value="CELL DIVISION PROTEIN FTSL"/>
    <property type="match status" value="1"/>
</dbReference>
<dbReference type="Pfam" id="PF04999">
    <property type="entry name" value="FtsL"/>
    <property type="match status" value="1"/>
</dbReference>
<evidence type="ECO:0000256" key="1">
    <source>
        <dbReference type="ARBA" id="ARBA00004401"/>
    </source>
</evidence>
<dbReference type="HAMAP" id="MF_00910">
    <property type="entry name" value="FtsL"/>
    <property type="match status" value="1"/>
</dbReference>
<dbReference type="NCBIfam" id="TIGR02209">
    <property type="entry name" value="ftsL_broad"/>
    <property type="match status" value="1"/>
</dbReference>
<dbReference type="EMBL" id="MLJW01007476">
    <property type="protein sequence ID" value="OIQ65259.1"/>
    <property type="molecule type" value="Genomic_DNA"/>
</dbReference>
<keyword evidence="4" id="KW-0812">Transmembrane</keyword>
<evidence type="ECO:0000256" key="6">
    <source>
        <dbReference type="ARBA" id="ARBA00023136"/>
    </source>
</evidence>
<keyword evidence="5" id="KW-1133">Transmembrane helix</keyword>
<protein>
    <submittedName>
        <fullName evidence="8">Cell division protein FtsL</fullName>
    </submittedName>
</protein>
<organism evidence="8">
    <name type="scientific">mine drainage metagenome</name>
    <dbReference type="NCBI Taxonomy" id="410659"/>
    <lineage>
        <taxon>unclassified sequences</taxon>
        <taxon>metagenomes</taxon>
        <taxon>ecological metagenomes</taxon>
    </lineage>
</organism>
<comment type="subcellular location">
    <subcellularLocation>
        <location evidence="1">Cell membrane</location>
        <topology evidence="1">Single-pass type II membrane protein</topology>
    </subcellularLocation>
</comment>
<accession>A0A1J5PJ01</accession>
<keyword evidence="3 8" id="KW-0132">Cell division</keyword>
<name>A0A1J5PJ01_9ZZZZ</name>
<dbReference type="AlphaFoldDB" id="A0A1J5PJ01"/>
<dbReference type="GO" id="GO:0032153">
    <property type="term" value="C:cell division site"/>
    <property type="evidence" value="ECO:0007669"/>
    <property type="project" value="TreeGrafter"/>
</dbReference>
<proteinExistence type="inferred from homology"/>
<evidence type="ECO:0000256" key="7">
    <source>
        <dbReference type="ARBA" id="ARBA00023306"/>
    </source>
</evidence>
<keyword evidence="6" id="KW-0472">Membrane</keyword>
<keyword evidence="7" id="KW-0131">Cell cycle</keyword>
<dbReference type="GO" id="GO:0005886">
    <property type="term" value="C:plasma membrane"/>
    <property type="evidence" value="ECO:0007669"/>
    <property type="project" value="UniProtKB-SubCell"/>
</dbReference>
<evidence type="ECO:0000256" key="3">
    <source>
        <dbReference type="ARBA" id="ARBA00022618"/>
    </source>
</evidence>
<comment type="caution">
    <text evidence="8">The sequence shown here is derived from an EMBL/GenBank/DDBJ whole genome shotgun (WGS) entry which is preliminary data.</text>
</comment>
<gene>
    <name evidence="8" type="primary">ftsL_14</name>
    <name evidence="8" type="ORF">GALL_531860</name>
</gene>
<evidence type="ECO:0000256" key="5">
    <source>
        <dbReference type="ARBA" id="ARBA00022989"/>
    </source>
</evidence>
<dbReference type="GO" id="GO:0043093">
    <property type="term" value="P:FtsZ-dependent cytokinesis"/>
    <property type="evidence" value="ECO:0007669"/>
    <property type="project" value="TreeGrafter"/>
</dbReference>
<reference evidence="8" key="1">
    <citation type="submission" date="2016-10" db="EMBL/GenBank/DDBJ databases">
        <title>Sequence of Gallionella enrichment culture.</title>
        <authorList>
            <person name="Poehlein A."/>
            <person name="Muehling M."/>
            <person name="Daniel R."/>
        </authorList>
    </citation>
    <scope>NUCLEOTIDE SEQUENCE</scope>
</reference>
<keyword evidence="2" id="KW-1003">Cell membrane</keyword>
<evidence type="ECO:0000256" key="2">
    <source>
        <dbReference type="ARBA" id="ARBA00022475"/>
    </source>
</evidence>
<dbReference type="PANTHER" id="PTHR37479:SF1">
    <property type="entry name" value="CELL DIVISION PROTEIN FTSL"/>
    <property type="match status" value="1"/>
</dbReference>